<dbReference type="AlphaFoldDB" id="A0A2M6XC39"/>
<evidence type="ECO:0000313" key="3">
    <source>
        <dbReference type="Proteomes" id="UP000228996"/>
    </source>
</evidence>
<comment type="caution">
    <text evidence="2">The sequence shown here is derived from an EMBL/GenBank/DDBJ whole genome shotgun (WGS) entry which is preliminary data.</text>
</comment>
<dbReference type="SMART" id="SM00670">
    <property type="entry name" value="PINc"/>
    <property type="match status" value="1"/>
</dbReference>
<evidence type="ECO:0000259" key="1">
    <source>
        <dbReference type="SMART" id="SM00670"/>
    </source>
</evidence>
<dbReference type="PANTHER" id="PTHR34610:SF3">
    <property type="entry name" value="SSL7007 PROTEIN"/>
    <property type="match status" value="1"/>
</dbReference>
<feature type="domain" description="PIN" evidence="1">
    <location>
        <begin position="10"/>
        <end position="120"/>
    </location>
</feature>
<organism evidence="2 3">
    <name type="scientific">Candidatus Shapirobacteria bacterium CG08_land_8_20_14_0_20_39_18</name>
    <dbReference type="NCBI Taxonomy" id="1974883"/>
    <lineage>
        <taxon>Bacteria</taxon>
        <taxon>Candidatus Shapironibacteriota</taxon>
    </lineage>
</organism>
<reference evidence="3" key="1">
    <citation type="submission" date="2017-09" db="EMBL/GenBank/DDBJ databases">
        <title>Depth-based differentiation of microbial function through sediment-hosted aquifers and enrichment of novel symbionts in the deep terrestrial subsurface.</title>
        <authorList>
            <person name="Probst A.J."/>
            <person name="Ladd B."/>
            <person name="Jarett J.K."/>
            <person name="Geller-Mcgrath D.E."/>
            <person name="Sieber C.M.K."/>
            <person name="Emerson J.B."/>
            <person name="Anantharaman K."/>
            <person name="Thomas B.C."/>
            <person name="Malmstrom R."/>
            <person name="Stieglmeier M."/>
            <person name="Klingl A."/>
            <person name="Woyke T."/>
            <person name="Ryan C.M."/>
            <person name="Banfield J.F."/>
        </authorList>
    </citation>
    <scope>NUCLEOTIDE SEQUENCE [LARGE SCALE GENOMIC DNA]</scope>
</reference>
<name>A0A2M6XC39_9BACT</name>
<evidence type="ECO:0000313" key="2">
    <source>
        <dbReference type="EMBL" id="PIU03254.1"/>
    </source>
</evidence>
<protein>
    <submittedName>
        <fullName evidence="2">Putative toxin-antitoxin system toxin component, PIN family</fullName>
    </submittedName>
</protein>
<gene>
    <name evidence="2" type="ORF">COT44_04265</name>
</gene>
<dbReference type="SUPFAM" id="SSF88723">
    <property type="entry name" value="PIN domain-like"/>
    <property type="match status" value="1"/>
</dbReference>
<sequence>MDIDTAKIPLKVVLDTNILISALLFGGKPRQILKLVLDRQIKAVTSLVLLAELSDVLIKKFDFSLEKTSLFEHKIKKYFEIVYPTQAINILKDTPDNRVLEAAIAGECQIIVTGDKELLELKEYKEIIISTADQFLNIYGI</sequence>
<dbReference type="Gene3D" id="3.40.50.1010">
    <property type="entry name" value="5'-nuclease"/>
    <property type="match status" value="1"/>
</dbReference>
<dbReference type="NCBIfam" id="TIGR00305">
    <property type="entry name" value="putative toxin-antitoxin system toxin component, PIN family"/>
    <property type="match status" value="1"/>
</dbReference>
<dbReference type="InterPro" id="IPR002716">
    <property type="entry name" value="PIN_dom"/>
</dbReference>
<dbReference type="EMBL" id="PEYO01000020">
    <property type="protein sequence ID" value="PIU03254.1"/>
    <property type="molecule type" value="Genomic_DNA"/>
</dbReference>
<dbReference type="PANTHER" id="PTHR34610">
    <property type="entry name" value="SSL7007 PROTEIN"/>
    <property type="match status" value="1"/>
</dbReference>
<dbReference type="Proteomes" id="UP000228996">
    <property type="component" value="Unassembled WGS sequence"/>
</dbReference>
<dbReference type="Pfam" id="PF13470">
    <property type="entry name" value="PIN_3"/>
    <property type="match status" value="1"/>
</dbReference>
<accession>A0A2M6XC39</accession>
<proteinExistence type="predicted"/>
<dbReference type="InterPro" id="IPR002850">
    <property type="entry name" value="PIN_toxin-like"/>
</dbReference>
<dbReference type="InterPro" id="IPR029060">
    <property type="entry name" value="PIN-like_dom_sf"/>
</dbReference>